<evidence type="ECO:0000313" key="1">
    <source>
        <dbReference type="EMBL" id="SUH36889.1"/>
    </source>
</evidence>
<protein>
    <submittedName>
        <fullName evidence="1">Uncharacterized protein</fullName>
    </submittedName>
</protein>
<proteinExistence type="predicted"/>
<dbReference type="Proteomes" id="UP000254712">
    <property type="component" value="Unassembled WGS sequence"/>
</dbReference>
<name>A0A379WS17_SALET</name>
<dbReference type="AlphaFoldDB" id="A0A379WS17"/>
<gene>
    <name evidence="1" type="ORF">NCTC8261_03167</name>
</gene>
<organism evidence="1 2">
    <name type="scientific">Salmonella enterica I</name>
    <dbReference type="NCBI Taxonomy" id="59201"/>
    <lineage>
        <taxon>Bacteria</taxon>
        <taxon>Pseudomonadati</taxon>
        <taxon>Pseudomonadota</taxon>
        <taxon>Gammaproteobacteria</taxon>
        <taxon>Enterobacterales</taxon>
        <taxon>Enterobacteriaceae</taxon>
        <taxon>Salmonella</taxon>
    </lineage>
</organism>
<evidence type="ECO:0000313" key="2">
    <source>
        <dbReference type="Proteomes" id="UP000254712"/>
    </source>
</evidence>
<dbReference type="EMBL" id="UGXT01000002">
    <property type="protein sequence ID" value="SUH36889.1"/>
    <property type="molecule type" value="Genomic_DNA"/>
</dbReference>
<sequence length="29" mass="3293">MGKDGTKISIMGHEWGIIAHMNFAEIHMH</sequence>
<reference evidence="1 2" key="1">
    <citation type="submission" date="2018-06" db="EMBL/GenBank/DDBJ databases">
        <authorList>
            <consortium name="Pathogen Informatics"/>
            <person name="Doyle S."/>
        </authorList>
    </citation>
    <scope>NUCLEOTIDE SEQUENCE [LARGE SCALE GENOMIC DNA]</scope>
    <source>
        <strain evidence="1 2">NCTC8261</strain>
    </source>
</reference>
<accession>A0A379WS17</accession>